<evidence type="ECO:0000256" key="2">
    <source>
        <dbReference type="ARBA" id="ARBA00023015"/>
    </source>
</evidence>
<dbReference type="SUPFAM" id="SSF55455">
    <property type="entry name" value="SRF-like"/>
    <property type="match status" value="1"/>
</dbReference>
<dbReference type="Pfam" id="PF00319">
    <property type="entry name" value="SRF-TF"/>
    <property type="match status" value="1"/>
</dbReference>
<comment type="caution">
    <text evidence="7">The sequence shown here is derived from an EMBL/GenBank/DDBJ whole genome shotgun (WGS) entry which is preliminary data.</text>
</comment>
<feature type="domain" description="MADS-box" evidence="6">
    <location>
        <begin position="8"/>
        <end position="34"/>
    </location>
</feature>
<evidence type="ECO:0000256" key="5">
    <source>
        <dbReference type="ARBA" id="ARBA00023242"/>
    </source>
</evidence>
<dbReference type="GO" id="GO:0005634">
    <property type="term" value="C:nucleus"/>
    <property type="evidence" value="ECO:0007669"/>
    <property type="project" value="UniProtKB-SubCell"/>
</dbReference>
<dbReference type="InterPro" id="IPR002100">
    <property type="entry name" value="TF_MADSbox"/>
</dbReference>
<gene>
    <name evidence="7" type="ORF">VNO78_12445</name>
</gene>
<sequence>MDLAMFSTGLIKKIDEISILCGIETCAIIYTPNNPWPEVWPSDWGVQSVLSRFRTVSELEQGSGINVDVKQKGSLSMNIVNGNGDEMLPREMLMLL</sequence>
<dbReference type="Gene3D" id="3.40.1810.10">
    <property type="entry name" value="Transcription factor, MADS-box"/>
    <property type="match status" value="1"/>
</dbReference>
<proteinExistence type="predicted"/>
<dbReference type="GO" id="GO:0046983">
    <property type="term" value="F:protein dimerization activity"/>
    <property type="evidence" value="ECO:0007669"/>
    <property type="project" value="InterPro"/>
</dbReference>
<name>A0AAN9SN10_PSOTE</name>
<keyword evidence="2" id="KW-0805">Transcription regulation</keyword>
<evidence type="ECO:0000259" key="6">
    <source>
        <dbReference type="Pfam" id="PF00319"/>
    </source>
</evidence>
<evidence type="ECO:0000256" key="4">
    <source>
        <dbReference type="ARBA" id="ARBA00023163"/>
    </source>
</evidence>
<keyword evidence="8" id="KW-1185">Reference proteome</keyword>
<evidence type="ECO:0000313" key="7">
    <source>
        <dbReference type="EMBL" id="KAK7401129.1"/>
    </source>
</evidence>
<keyword evidence="3" id="KW-0238">DNA-binding</keyword>
<organism evidence="7 8">
    <name type="scientific">Psophocarpus tetragonolobus</name>
    <name type="common">Winged bean</name>
    <name type="synonym">Dolichos tetragonolobus</name>
    <dbReference type="NCBI Taxonomy" id="3891"/>
    <lineage>
        <taxon>Eukaryota</taxon>
        <taxon>Viridiplantae</taxon>
        <taxon>Streptophyta</taxon>
        <taxon>Embryophyta</taxon>
        <taxon>Tracheophyta</taxon>
        <taxon>Spermatophyta</taxon>
        <taxon>Magnoliopsida</taxon>
        <taxon>eudicotyledons</taxon>
        <taxon>Gunneridae</taxon>
        <taxon>Pentapetalae</taxon>
        <taxon>rosids</taxon>
        <taxon>fabids</taxon>
        <taxon>Fabales</taxon>
        <taxon>Fabaceae</taxon>
        <taxon>Papilionoideae</taxon>
        <taxon>50 kb inversion clade</taxon>
        <taxon>NPAAA clade</taxon>
        <taxon>indigoferoid/millettioid clade</taxon>
        <taxon>Phaseoleae</taxon>
        <taxon>Psophocarpus</taxon>
    </lineage>
</organism>
<dbReference type="InterPro" id="IPR036879">
    <property type="entry name" value="TF_MADSbox_sf"/>
</dbReference>
<keyword evidence="5" id="KW-0539">Nucleus</keyword>
<accession>A0AAN9SN10</accession>
<evidence type="ECO:0000256" key="3">
    <source>
        <dbReference type="ARBA" id="ARBA00023125"/>
    </source>
</evidence>
<reference evidence="7 8" key="1">
    <citation type="submission" date="2024-01" db="EMBL/GenBank/DDBJ databases">
        <title>The genomes of 5 underutilized Papilionoideae crops provide insights into root nodulation and disease resistanc.</title>
        <authorList>
            <person name="Jiang F."/>
        </authorList>
    </citation>
    <scope>NUCLEOTIDE SEQUENCE [LARGE SCALE GENOMIC DNA]</scope>
    <source>
        <strain evidence="7">DUOXIRENSHENG_FW03</strain>
        <tissue evidence="7">Leaves</tissue>
    </source>
</reference>
<dbReference type="AlphaFoldDB" id="A0AAN9SN10"/>
<evidence type="ECO:0000256" key="1">
    <source>
        <dbReference type="ARBA" id="ARBA00004123"/>
    </source>
</evidence>
<protein>
    <recommendedName>
        <fullName evidence="6">MADS-box domain-containing protein</fullName>
    </recommendedName>
</protein>
<dbReference type="Proteomes" id="UP001386955">
    <property type="component" value="Unassembled WGS sequence"/>
</dbReference>
<dbReference type="EMBL" id="JAYMYS010000003">
    <property type="protein sequence ID" value="KAK7401129.1"/>
    <property type="molecule type" value="Genomic_DNA"/>
</dbReference>
<keyword evidence="4" id="KW-0804">Transcription</keyword>
<comment type="subcellular location">
    <subcellularLocation>
        <location evidence="1">Nucleus</location>
    </subcellularLocation>
</comment>
<evidence type="ECO:0000313" key="8">
    <source>
        <dbReference type="Proteomes" id="UP001386955"/>
    </source>
</evidence>
<dbReference type="GO" id="GO:0003677">
    <property type="term" value="F:DNA binding"/>
    <property type="evidence" value="ECO:0007669"/>
    <property type="project" value="UniProtKB-KW"/>
</dbReference>